<sequence>MILIRQIKRWELQPIVVMATIIGFILCGTISAFKAYQSAELIRMLPNTSVWGLVQLQEEHRRFINTLKLYQYKGVSKQQLLFRYNILWSRFPILLKGNDAADLNSISGGKALVRDMFAEIQRIEPMLDGLPQTTIDLPKVLHWLESFSAPVNVLVNREFHRKQDLRAQLKQQLRAQQRILNASLLGLALSFLLLLAVFYRQTNRFVWLKNHDSLTGLANREALEQLLQQRLDEQMRVDLFGMVFPSLAAVMGKLTMSQSRQLTEQIALELKRLQSDDILTIARLGENQFVVVSNSLVSVQEMIERLQQIQTSFTIAGHLYQLPLQIAIVTGQDQCYQSNQLLAYLAQAFLQSQQRNERVHYFRRDKAREQLRWQQLADDFPQALQARKLELLYQPVMRFNRDIPEALQLRLRWVHPELGRVEHQSIIALAEHTDLRERLSLWFFEQTIEQHCQWLQRYDQRLLLLLPFPQCWLDDAVIGQLNMQLLKSKLAMSQLLVAVHDTGKVMVAHSHHQLKMLRQQGFQIVIDDVLEYAMNWQKLLWSRFDFIKLTAPLCADLTHPQHQYQLEALAQFISHLKRQIIFEGVSNRDQLQLIKAVMPQAFVCGAVFAPYMNVAQTEKYLQEQST</sequence>
<keyword evidence="1" id="KW-0812">Transmembrane</keyword>
<feature type="transmembrane region" description="Helical" evidence="1">
    <location>
        <begin position="15"/>
        <end position="36"/>
    </location>
</feature>
<protein>
    <submittedName>
        <fullName evidence="3">EAL domain-containing protein</fullName>
    </submittedName>
</protein>
<dbReference type="InterPro" id="IPR029787">
    <property type="entry name" value="Nucleotide_cyclase"/>
</dbReference>
<dbReference type="SUPFAM" id="SSF141868">
    <property type="entry name" value="EAL domain-like"/>
    <property type="match status" value="1"/>
</dbReference>
<dbReference type="EMBL" id="JBEQCT010000002">
    <property type="protein sequence ID" value="MFM2484854.1"/>
    <property type="molecule type" value="Genomic_DNA"/>
</dbReference>
<keyword evidence="1" id="KW-1133">Transmembrane helix</keyword>
<dbReference type="InterPro" id="IPR043128">
    <property type="entry name" value="Rev_trsase/Diguanyl_cyclase"/>
</dbReference>
<dbReference type="Proteomes" id="UP001629953">
    <property type="component" value="Unassembled WGS sequence"/>
</dbReference>
<name>A0ABW9G647_9GAMM</name>
<dbReference type="Gene3D" id="3.20.20.450">
    <property type="entry name" value="EAL domain"/>
    <property type="match status" value="1"/>
</dbReference>
<feature type="transmembrane region" description="Helical" evidence="1">
    <location>
        <begin position="179"/>
        <end position="199"/>
    </location>
</feature>
<gene>
    <name evidence="3" type="ORF">ABUE30_07220</name>
</gene>
<dbReference type="SMART" id="SM00052">
    <property type="entry name" value="EAL"/>
    <property type="match status" value="1"/>
</dbReference>
<dbReference type="InterPro" id="IPR001633">
    <property type="entry name" value="EAL_dom"/>
</dbReference>
<dbReference type="InterPro" id="IPR035919">
    <property type="entry name" value="EAL_sf"/>
</dbReference>
<dbReference type="RefSeq" id="WP_408623044.1">
    <property type="nucleotide sequence ID" value="NZ_JBEQCT010000002.1"/>
</dbReference>
<evidence type="ECO:0000313" key="3">
    <source>
        <dbReference type="EMBL" id="MFM2484854.1"/>
    </source>
</evidence>
<evidence type="ECO:0000256" key="1">
    <source>
        <dbReference type="SAM" id="Phobius"/>
    </source>
</evidence>
<keyword evidence="1" id="KW-0472">Membrane</keyword>
<reference evidence="3 4" key="1">
    <citation type="journal article" date="2013" name="Int. J. Syst. Evol. Microbiol.">
        <title>Celerinatantimonas yamalensis sp. nov., a cold-adapted diazotrophic bacterium from a cold permafrost brine.</title>
        <authorList>
            <person name="Shcherbakova V."/>
            <person name="Chuvilskaya N."/>
            <person name="Rivkina E."/>
            <person name="Demidov N."/>
            <person name="Uchaeva V."/>
            <person name="Suetin S."/>
            <person name="Suzina N."/>
            <person name="Gilichinsky D."/>
        </authorList>
    </citation>
    <scope>NUCLEOTIDE SEQUENCE [LARGE SCALE GENOMIC DNA]</scope>
    <source>
        <strain evidence="3 4">C7</strain>
    </source>
</reference>
<dbReference type="Gene3D" id="3.30.70.270">
    <property type="match status" value="1"/>
</dbReference>
<dbReference type="SMART" id="SM00267">
    <property type="entry name" value="GGDEF"/>
    <property type="match status" value="1"/>
</dbReference>
<evidence type="ECO:0000313" key="4">
    <source>
        <dbReference type="Proteomes" id="UP001629953"/>
    </source>
</evidence>
<accession>A0ABW9G647</accession>
<dbReference type="PROSITE" id="PS50883">
    <property type="entry name" value="EAL"/>
    <property type="match status" value="1"/>
</dbReference>
<dbReference type="CDD" id="cd01948">
    <property type="entry name" value="EAL"/>
    <property type="match status" value="1"/>
</dbReference>
<feature type="domain" description="EAL" evidence="2">
    <location>
        <begin position="373"/>
        <end position="625"/>
    </location>
</feature>
<dbReference type="PANTHER" id="PTHR33121:SF79">
    <property type="entry name" value="CYCLIC DI-GMP PHOSPHODIESTERASE PDED-RELATED"/>
    <property type="match status" value="1"/>
</dbReference>
<dbReference type="Pfam" id="PF00990">
    <property type="entry name" value="GGDEF"/>
    <property type="match status" value="1"/>
</dbReference>
<organism evidence="3 4">
    <name type="scientific">Celerinatantimonas yamalensis</name>
    <dbReference type="NCBI Taxonomy" id="559956"/>
    <lineage>
        <taxon>Bacteria</taxon>
        <taxon>Pseudomonadati</taxon>
        <taxon>Pseudomonadota</taxon>
        <taxon>Gammaproteobacteria</taxon>
        <taxon>Celerinatantimonadaceae</taxon>
        <taxon>Celerinatantimonas</taxon>
    </lineage>
</organism>
<evidence type="ECO:0000259" key="2">
    <source>
        <dbReference type="PROSITE" id="PS50883"/>
    </source>
</evidence>
<keyword evidence="4" id="KW-1185">Reference proteome</keyword>
<proteinExistence type="predicted"/>
<dbReference type="InterPro" id="IPR000160">
    <property type="entry name" value="GGDEF_dom"/>
</dbReference>
<comment type="caution">
    <text evidence="3">The sequence shown here is derived from an EMBL/GenBank/DDBJ whole genome shotgun (WGS) entry which is preliminary data.</text>
</comment>
<dbReference type="InterPro" id="IPR050706">
    <property type="entry name" value="Cyclic-di-GMP_PDE-like"/>
</dbReference>
<dbReference type="SUPFAM" id="SSF55073">
    <property type="entry name" value="Nucleotide cyclase"/>
    <property type="match status" value="1"/>
</dbReference>
<dbReference type="Pfam" id="PF00563">
    <property type="entry name" value="EAL"/>
    <property type="match status" value="1"/>
</dbReference>
<dbReference type="PANTHER" id="PTHR33121">
    <property type="entry name" value="CYCLIC DI-GMP PHOSPHODIESTERASE PDEF"/>
    <property type="match status" value="1"/>
</dbReference>